<keyword evidence="7 8" id="KW-0961">Cell wall biogenesis/degradation</keyword>
<evidence type="ECO:0000256" key="6">
    <source>
        <dbReference type="ARBA" id="ARBA00022840"/>
    </source>
</evidence>
<evidence type="ECO:0000256" key="4">
    <source>
        <dbReference type="ARBA" id="ARBA00022598"/>
    </source>
</evidence>
<dbReference type="Pfam" id="PF08245">
    <property type="entry name" value="Mur_ligase_M"/>
    <property type="match status" value="1"/>
</dbReference>
<evidence type="ECO:0000259" key="10">
    <source>
        <dbReference type="Pfam" id="PF08245"/>
    </source>
</evidence>
<evidence type="ECO:0000313" key="11">
    <source>
        <dbReference type="EMBL" id="GGW94230.1"/>
    </source>
</evidence>
<keyword evidence="6 7" id="KW-0067">ATP-binding</keyword>
<organism evidence="11 12">
    <name type="scientific">Alteromonas halophila</name>
    <dbReference type="NCBI Taxonomy" id="516698"/>
    <lineage>
        <taxon>Bacteria</taxon>
        <taxon>Pseudomonadati</taxon>
        <taxon>Pseudomonadota</taxon>
        <taxon>Gammaproteobacteria</taxon>
        <taxon>Alteromonadales</taxon>
        <taxon>Alteromonadaceae</taxon>
        <taxon>Alteromonas/Salinimonas group</taxon>
        <taxon>Alteromonas</taxon>
    </lineage>
</organism>
<comment type="function">
    <text evidence="7 8">Cell wall formation. Catalyzes the addition of glutamate to the nucleotide precursor UDP-N-acetylmuramoyl-L-alanine (UMA).</text>
</comment>
<evidence type="ECO:0000256" key="1">
    <source>
        <dbReference type="ARBA" id="ARBA00004496"/>
    </source>
</evidence>
<keyword evidence="7 8" id="KW-0573">Peptidoglycan synthesis</keyword>
<accession>A0A918JQT7</accession>
<dbReference type="GO" id="GO:0009252">
    <property type="term" value="P:peptidoglycan biosynthetic process"/>
    <property type="evidence" value="ECO:0007669"/>
    <property type="project" value="UniProtKB-UniRule"/>
</dbReference>
<protein>
    <recommendedName>
        <fullName evidence="7 8">UDP-N-acetylmuramoylalanine--D-glutamate ligase</fullName>
        <ecNumber evidence="7 8">6.3.2.9</ecNumber>
    </recommendedName>
    <alternativeName>
        <fullName evidence="7">D-glutamic acid-adding enzyme</fullName>
    </alternativeName>
    <alternativeName>
        <fullName evidence="7">UDP-N-acetylmuramoyl-L-alanyl-D-glutamate synthetase</fullName>
    </alternativeName>
</protein>
<dbReference type="HAMAP" id="MF_00639">
    <property type="entry name" value="MurD"/>
    <property type="match status" value="1"/>
</dbReference>
<gene>
    <name evidence="7 11" type="primary">murD</name>
    <name evidence="11" type="ORF">GCM10007391_30680</name>
</gene>
<dbReference type="SUPFAM" id="SSF53623">
    <property type="entry name" value="MurD-like peptide ligases, catalytic domain"/>
    <property type="match status" value="1"/>
</dbReference>
<dbReference type="GO" id="GO:0008360">
    <property type="term" value="P:regulation of cell shape"/>
    <property type="evidence" value="ECO:0007669"/>
    <property type="project" value="UniProtKB-KW"/>
</dbReference>
<feature type="domain" description="Mur ligase C-terminal" evidence="9">
    <location>
        <begin position="301"/>
        <end position="410"/>
    </location>
</feature>
<comment type="subcellular location">
    <subcellularLocation>
        <location evidence="1 7 8">Cytoplasm</location>
    </subcellularLocation>
</comment>
<keyword evidence="3 7" id="KW-0963">Cytoplasm</keyword>
<dbReference type="InterPro" id="IPR036615">
    <property type="entry name" value="Mur_ligase_C_dom_sf"/>
</dbReference>
<reference evidence="11" key="1">
    <citation type="journal article" date="2014" name="Int. J. Syst. Evol. Microbiol.">
        <title>Complete genome sequence of Corynebacterium casei LMG S-19264T (=DSM 44701T), isolated from a smear-ripened cheese.</title>
        <authorList>
            <consortium name="US DOE Joint Genome Institute (JGI-PGF)"/>
            <person name="Walter F."/>
            <person name="Albersmeier A."/>
            <person name="Kalinowski J."/>
            <person name="Ruckert C."/>
        </authorList>
    </citation>
    <scope>NUCLEOTIDE SEQUENCE</scope>
    <source>
        <strain evidence="11">KCTC 22164</strain>
    </source>
</reference>
<sequence length="437" mass="46486">MDKALSTQRAVVAGLGMTGQACVRFLQGRCADLKAWDSREHLTVHASVSVPVTLGTPATEYFNNVDVLILSPGIDPQHPVVEMARSAGVTIMGDVELFAHFNTVPAIGITGSNGKTTVTLLTTHILSSAGQRVVAAGNVGRAVLDTLELPLDAIVLELSSFQLESTSSLRLQAGCLLNLSDDHLDRHRTMEAYLAAKQRLFMHCHQAAVWRGQDATRPSRQVDTVIEYGLDAAAQGFGVSGDWITCNGENVLDIRRIPLAGSHNVLNIQAAMALALSLGVSPAQAAEAVYRFEPAPHRCVDIATINGVRYIDDSKATNAGATLAAIEGLASSIQGRLFLIAGGDAKGADLSVLRQAITDHVEQVYAIGKDAPQFTDMTPQAQRADSLEHAVRQAAAEAKPGDIILLSPACASLDMFSNYIHRAEVFRDAVHALEVAC</sequence>
<keyword evidence="12" id="KW-1185">Reference proteome</keyword>
<proteinExistence type="inferred from homology"/>
<dbReference type="Pfam" id="PF02875">
    <property type="entry name" value="Mur_ligase_C"/>
    <property type="match status" value="1"/>
</dbReference>
<dbReference type="GO" id="GO:0005737">
    <property type="term" value="C:cytoplasm"/>
    <property type="evidence" value="ECO:0007669"/>
    <property type="project" value="UniProtKB-SubCell"/>
</dbReference>
<evidence type="ECO:0000256" key="7">
    <source>
        <dbReference type="HAMAP-Rule" id="MF_00639"/>
    </source>
</evidence>
<comment type="pathway">
    <text evidence="2 7 8">Cell wall biogenesis; peptidoglycan biosynthesis.</text>
</comment>
<dbReference type="InterPro" id="IPR013221">
    <property type="entry name" value="Mur_ligase_cen"/>
</dbReference>
<dbReference type="RefSeq" id="WP_189407993.1">
    <property type="nucleotide sequence ID" value="NZ_BMXP01000010.1"/>
</dbReference>
<evidence type="ECO:0000256" key="2">
    <source>
        <dbReference type="ARBA" id="ARBA00004752"/>
    </source>
</evidence>
<dbReference type="GO" id="GO:0005524">
    <property type="term" value="F:ATP binding"/>
    <property type="evidence" value="ECO:0007669"/>
    <property type="project" value="UniProtKB-UniRule"/>
</dbReference>
<dbReference type="EMBL" id="BMXP01000010">
    <property type="protein sequence ID" value="GGW94230.1"/>
    <property type="molecule type" value="Genomic_DNA"/>
</dbReference>
<dbReference type="Gene3D" id="3.40.1190.10">
    <property type="entry name" value="Mur-like, catalytic domain"/>
    <property type="match status" value="1"/>
</dbReference>
<dbReference type="InterPro" id="IPR005762">
    <property type="entry name" value="MurD"/>
</dbReference>
<evidence type="ECO:0000256" key="8">
    <source>
        <dbReference type="RuleBase" id="RU003664"/>
    </source>
</evidence>
<dbReference type="NCBIfam" id="TIGR01087">
    <property type="entry name" value="murD"/>
    <property type="match status" value="1"/>
</dbReference>
<keyword evidence="7 8" id="KW-0131">Cell cycle</keyword>
<reference evidence="11" key="2">
    <citation type="submission" date="2020-09" db="EMBL/GenBank/DDBJ databases">
        <authorList>
            <person name="Sun Q."/>
            <person name="Kim S."/>
        </authorList>
    </citation>
    <scope>NUCLEOTIDE SEQUENCE</scope>
    <source>
        <strain evidence="11">KCTC 22164</strain>
    </source>
</reference>
<feature type="binding site" evidence="7">
    <location>
        <begin position="111"/>
        <end position="117"/>
    </location>
    <ligand>
        <name>ATP</name>
        <dbReference type="ChEBI" id="CHEBI:30616"/>
    </ligand>
</feature>
<evidence type="ECO:0000256" key="3">
    <source>
        <dbReference type="ARBA" id="ARBA00022490"/>
    </source>
</evidence>
<dbReference type="PROSITE" id="PS51257">
    <property type="entry name" value="PROKAR_LIPOPROTEIN"/>
    <property type="match status" value="1"/>
</dbReference>
<evidence type="ECO:0000259" key="9">
    <source>
        <dbReference type="Pfam" id="PF02875"/>
    </source>
</evidence>
<dbReference type="SUPFAM" id="SSF53244">
    <property type="entry name" value="MurD-like peptide ligases, peptide-binding domain"/>
    <property type="match status" value="1"/>
</dbReference>
<evidence type="ECO:0000313" key="12">
    <source>
        <dbReference type="Proteomes" id="UP000631300"/>
    </source>
</evidence>
<dbReference type="Proteomes" id="UP000631300">
    <property type="component" value="Unassembled WGS sequence"/>
</dbReference>
<dbReference type="GO" id="GO:0051301">
    <property type="term" value="P:cell division"/>
    <property type="evidence" value="ECO:0007669"/>
    <property type="project" value="UniProtKB-KW"/>
</dbReference>
<name>A0A918JQT7_9ALTE</name>
<dbReference type="Pfam" id="PF21799">
    <property type="entry name" value="MurD-like_N"/>
    <property type="match status" value="1"/>
</dbReference>
<dbReference type="PANTHER" id="PTHR43692:SF1">
    <property type="entry name" value="UDP-N-ACETYLMURAMOYLALANINE--D-GLUTAMATE LIGASE"/>
    <property type="match status" value="1"/>
</dbReference>
<comment type="catalytic activity">
    <reaction evidence="7 8">
        <text>UDP-N-acetyl-alpha-D-muramoyl-L-alanine + D-glutamate + ATP = UDP-N-acetyl-alpha-D-muramoyl-L-alanyl-D-glutamate + ADP + phosphate + H(+)</text>
        <dbReference type="Rhea" id="RHEA:16429"/>
        <dbReference type="ChEBI" id="CHEBI:15378"/>
        <dbReference type="ChEBI" id="CHEBI:29986"/>
        <dbReference type="ChEBI" id="CHEBI:30616"/>
        <dbReference type="ChEBI" id="CHEBI:43474"/>
        <dbReference type="ChEBI" id="CHEBI:83898"/>
        <dbReference type="ChEBI" id="CHEBI:83900"/>
        <dbReference type="ChEBI" id="CHEBI:456216"/>
        <dbReference type="EC" id="6.3.2.9"/>
    </reaction>
</comment>
<dbReference type="PANTHER" id="PTHR43692">
    <property type="entry name" value="UDP-N-ACETYLMURAMOYLALANINE--D-GLUTAMATE LIGASE"/>
    <property type="match status" value="1"/>
</dbReference>
<keyword evidence="7 8" id="KW-0132">Cell division</keyword>
<keyword evidence="7 8" id="KW-0133">Cell shape</keyword>
<dbReference type="EC" id="6.3.2.9" evidence="7 8"/>
<keyword evidence="5 7" id="KW-0547">Nucleotide-binding</keyword>
<dbReference type="AlphaFoldDB" id="A0A918JQT7"/>
<keyword evidence="4 7" id="KW-0436">Ligase</keyword>
<comment type="similarity">
    <text evidence="7">Belongs to the MurCDEF family.</text>
</comment>
<evidence type="ECO:0000256" key="5">
    <source>
        <dbReference type="ARBA" id="ARBA00022741"/>
    </source>
</evidence>
<feature type="domain" description="Mur ligase central" evidence="10">
    <location>
        <begin position="109"/>
        <end position="275"/>
    </location>
</feature>
<dbReference type="GO" id="GO:0008764">
    <property type="term" value="F:UDP-N-acetylmuramoylalanine-D-glutamate ligase activity"/>
    <property type="evidence" value="ECO:0007669"/>
    <property type="project" value="UniProtKB-UniRule"/>
</dbReference>
<dbReference type="InterPro" id="IPR004101">
    <property type="entry name" value="Mur_ligase_C"/>
</dbReference>
<dbReference type="SUPFAM" id="SSF51984">
    <property type="entry name" value="MurCD N-terminal domain"/>
    <property type="match status" value="1"/>
</dbReference>
<dbReference type="Gene3D" id="3.90.190.20">
    <property type="entry name" value="Mur ligase, C-terminal domain"/>
    <property type="match status" value="1"/>
</dbReference>
<dbReference type="Gene3D" id="3.40.50.720">
    <property type="entry name" value="NAD(P)-binding Rossmann-like Domain"/>
    <property type="match status" value="1"/>
</dbReference>
<dbReference type="GO" id="GO:0071555">
    <property type="term" value="P:cell wall organization"/>
    <property type="evidence" value="ECO:0007669"/>
    <property type="project" value="UniProtKB-KW"/>
</dbReference>
<comment type="caution">
    <text evidence="11">The sequence shown here is derived from an EMBL/GenBank/DDBJ whole genome shotgun (WGS) entry which is preliminary data.</text>
</comment>
<dbReference type="InterPro" id="IPR036565">
    <property type="entry name" value="Mur-like_cat_sf"/>
</dbReference>